<dbReference type="PANTHER" id="PTHR42208:SF1">
    <property type="entry name" value="HEAVY METAL TRANSPORTER"/>
    <property type="match status" value="1"/>
</dbReference>
<evidence type="ECO:0000313" key="3">
    <source>
        <dbReference type="EMBL" id="GEO05754.1"/>
    </source>
</evidence>
<dbReference type="Proteomes" id="UP000321532">
    <property type="component" value="Unassembled WGS sequence"/>
</dbReference>
<keyword evidence="4" id="KW-1185">Reference proteome</keyword>
<keyword evidence="1" id="KW-0812">Transmembrane</keyword>
<protein>
    <submittedName>
        <fullName evidence="3">Membrane protein</fullName>
    </submittedName>
</protein>
<accession>A0A512B1A2</accession>
<keyword evidence="1" id="KW-0472">Membrane</keyword>
<dbReference type="RefSeq" id="WP_146900432.1">
    <property type="nucleotide sequence ID" value="NZ_BJYS01000027.1"/>
</dbReference>
<evidence type="ECO:0000313" key="4">
    <source>
        <dbReference type="Proteomes" id="UP000321532"/>
    </source>
</evidence>
<dbReference type="OrthoDB" id="594443at2"/>
<gene>
    <name evidence="3" type="ORF">AAE02nite_34180</name>
</gene>
<feature type="transmembrane region" description="Helical" evidence="1">
    <location>
        <begin position="189"/>
        <end position="210"/>
    </location>
</feature>
<reference evidence="3 4" key="1">
    <citation type="submission" date="2019-07" db="EMBL/GenBank/DDBJ databases">
        <title>Whole genome shotgun sequence of Adhaeribacter aerolatus NBRC 106133.</title>
        <authorList>
            <person name="Hosoyama A."/>
            <person name="Uohara A."/>
            <person name="Ohji S."/>
            <person name="Ichikawa N."/>
        </authorList>
    </citation>
    <scope>NUCLEOTIDE SEQUENCE [LARGE SCALE GENOMIC DNA]</scope>
    <source>
        <strain evidence="3 4">NBRC 106133</strain>
    </source>
</reference>
<dbReference type="AlphaFoldDB" id="A0A512B1A2"/>
<comment type="caution">
    <text evidence="3">The sequence shown here is derived from an EMBL/GenBank/DDBJ whole genome shotgun (WGS) entry which is preliminary data.</text>
</comment>
<evidence type="ECO:0000259" key="2">
    <source>
        <dbReference type="Pfam" id="PF13386"/>
    </source>
</evidence>
<feature type="transmembrane region" description="Helical" evidence="1">
    <location>
        <begin position="74"/>
        <end position="93"/>
    </location>
</feature>
<feature type="transmembrane region" description="Helical" evidence="1">
    <location>
        <begin position="6"/>
        <end position="30"/>
    </location>
</feature>
<sequence length="238" mass="25556">MVWAGFLMGLLGSFHCLGMCGPIAVALPVGKGSGWHFVTGRLLYNGGRIITYAGLGLLAGAFGQSLQLVGVQQLVSIIAGVLIFILAVMPALISRPLGNISFIQKILLWVRKTFARYYQKQNMFALLVVGLLNGLLPCGFVYIALAGAIAMKTLPLAMTYMALFGLGTLPLMLLVSLSGKLIKPQTRFFFKKAVPYMACVIACLFILRGLNLGIPYVSPKAQAATPHHQASLACCHKK</sequence>
<feature type="transmembrane region" description="Helical" evidence="1">
    <location>
        <begin position="157"/>
        <end position="177"/>
    </location>
</feature>
<organism evidence="3 4">
    <name type="scientific">Adhaeribacter aerolatus</name>
    <dbReference type="NCBI Taxonomy" id="670289"/>
    <lineage>
        <taxon>Bacteria</taxon>
        <taxon>Pseudomonadati</taxon>
        <taxon>Bacteroidota</taxon>
        <taxon>Cytophagia</taxon>
        <taxon>Cytophagales</taxon>
        <taxon>Hymenobacteraceae</taxon>
        <taxon>Adhaeribacter</taxon>
    </lineage>
</organism>
<dbReference type="Pfam" id="PF13386">
    <property type="entry name" value="DsbD_2"/>
    <property type="match status" value="1"/>
</dbReference>
<feature type="domain" description="Urease accessory protein UreH-like transmembrane" evidence="2">
    <location>
        <begin position="5"/>
        <end position="202"/>
    </location>
</feature>
<proteinExistence type="predicted"/>
<dbReference type="PANTHER" id="PTHR42208">
    <property type="entry name" value="HEAVY METAL TRANSPORTER-RELATED"/>
    <property type="match status" value="1"/>
</dbReference>
<feature type="transmembrane region" description="Helical" evidence="1">
    <location>
        <begin position="42"/>
        <end position="62"/>
    </location>
</feature>
<dbReference type="InterPro" id="IPR039447">
    <property type="entry name" value="UreH-like_TM_dom"/>
</dbReference>
<dbReference type="EMBL" id="BJYS01000027">
    <property type="protein sequence ID" value="GEO05754.1"/>
    <property type="molecule type" value="Genomic_DNA"/>
</dbReference>
<evidence type="ECO:0000256" key="1">
    <source>
        <dbReference type="SAM" id="Phobius"/>
    </source>
</evidence>
<keyword evidence="1" id="KW-1133">Transmembrane helix</keyword>
<feature type="transmembrane region" description="Helical" evidence="1">
    <location>
        <begin position="124"/>
        <end position="151"/>
    </location>
</feature>
<name>A0A512B1A2_9BACT</name>